<sequence length="72" mass="8328">MVGRSWTSQPLKVIQDKDKTQADYKHFCLSSVLQQYVLGILLLFASKPWLFRRNILRTASKSTLFLKVSVVK</sequence>
<comment type="caution">
    <text evidence="2">The sequence shown here is derived from an EMBL/GenBank/DDBJ whole genome shotgun (WGS) entry which is preliminary data.</text>
</comment>
<dbReference type="EMBL" id="SRLO01000861">
    <property type="protein sequence ID" value="TNN45190.1"/>
    <property type="molecule type" value="Genomic_DNA"/>
</dbReference>
<keyword evidence="1" id="KW-0812">Transmembrane</keyword>
<keyword evidence="1" id="KW-0472">Membrane</keyword>
<dbReference type="Proteomes" id="UP000314294">
    <property type="component" value="Unassembled WGS sequence"/>
</dbReference>
<organism evidence="2 3">
    <name type="scientific">Liparis tanakae</name>
    <name type="common">Tanaka's snailfish</name>
    <dbReference type="NCBI Taxonomy" id="230148"/>
    <lineage>
        <taxon>Eukaryota</taxon>
        <taxon>Metazoa</taxon>
        <taxon>Chordata</taxon>
        <taxon>Craniata</taxon>
        <taxon>Vertebrata</taxon>
        <taxon>Euteleostomi</taxon>
        <taxon>Actinopterygii</taxon>
        <taxon>Neopterygii</taxon>
        <taxon>Teleostei</taxon>
        <taxon>Neoteleostei</taxon>
        <taxon>Acanthomorphata</taxon>
        <taxon>Eupercaria</taxon>
        <taxon>Perciformes</taxon>
        <taxon>Cottioidei</taxon>
        <taxon>Cottales</taxon>
        <taxon>Liparidae</taxon>
        <taxon>Liparis</taxon>
    </lineage>
</organism>
<protein>
    <submittedName>
        <fullName evidence="2">Uncharacterized protein</fullName>
    </submittedName>
</protein>
<dbReference type="AlphaFoldDB" id="A0A4Z2FWA3"/>
<evidence type="ECO:0000313" key="2">
    <source>
        <dbReference type="EMBL" id="TNN45190.1"/>
    </source>
</evidence>
<evidence type="ECO:0000313" key="3">
    <source>
        <dbReference type="Proteomes" id="UP000314294"/>
    </source>
</evidence>
<gene>
    <name evidence="2" type="ORF">EYF80_044600</name>
</gene>
<name>A0A4Z2FWA3_9TELE</name>
<proteinExistence type="predicted"/>
<keyword evidence="3" id="KW-1185">Reference proteome</keyword>
<feature type="transmembrane region" description="Helical" evidence="1">
    <location>
        <begin position="33"/>
        <end position="51"/>
    </location>
</feature>
<keyword evidence="1" id="KW-1133">Transmembrane helix</keyword>
<evidence type="ECO:0000256" key="1">
    <source>
        <dbReference type="SAM" id="Phobius"/>
    </source>
</evidence>
<accession>A0A4Z2FWA3</accession>
<reference evidence="2 3" key="1">
    <citation type="submission" date="2019-03" db="EMBL/GenBank/DDBJ databases">
        <title>First draft genome of Liparis tanakae, snailfish: a comprehensive survey of snailfish specific genes.</title>
        <authorList>
            <person name="Kim W."/>
            <person name="Song I."/>
            <person name="Jeong J.-H."/>
            <person name="Kim D."/>
            <person name="Kim S."/>
            <person name="Ryu S."/>
            <person name="Song J.Y."/>
            <person name="Lee S.K."/>
        </authorList>
    </citation>
    <scope>NUCLEOTIDE SEQUENCE [LARGE SCALE GENOMIC DNA]</scope>
    <source>
        <tissue evidence="2">Muscle</tissue>
    </source>
</reference>